<feature type="compositionally biased region" description="Basic and acidic residues" evidence="1">
    <location>
        <begin position="179"/>
        <end position="193"/>
    </location>
</feature>
<keyword evidence="4" id="KW-1185">Reference proteome</keyword>
<feature type="domain" description="JmjC" evidence="2">
    <location>
        <begin position="332"/>
        <end position="494"/>
    </location>
</feature>
<dbReference type="PROSITE" id="PS51184">
    <property type="entry name" value="JMJC"/>
    <property type="match status" value="1"/>
</dbReference>
<dbReference type="InterPro" id="IPR003347">
    <property type="entry name" value="JmjC_dom"/>
</dbReference>
<evidence type="ECO:0000256" key="1">
    <source>
        <dbReference type="SAM" id="MobiDB-lite"/>
    </source>
</evidence>
<evidence type="ECO:0000259" key="2">
    <source>
        <dbReference type="PROSITE" id="PS51184"/>
    </source>
</evidence>
<dbReference type="InterPro" id="IPR041667">
    <property type="entry name" value="Cupin_8"/>
</dbReference>
<dbReference type="Pfam" id="PF13621">
    <property type="entry name" value="Cupin_8"/>
    <property type="match status" value="1"/>
</dbReference>
<proteinExistence type="predicted"/>
<protein>
    <recommendedName>
        <fullName evidence="2">JmjC domain-containing protein</fullName>
    </recommendedName>
</protein>
<dbReference type="Proteomes" id="UP001412239">
    <property type="component" value="Unassembled WGS sequence"/>
</dbReference>
<dbReference type="Gene3D" id="2.60.120.650">
    <property type="entry name" value="Cupin"/>
    <property type="match status" value="1"/>
</dbReference>
<name>A0A292Q9W2_9PEZI</name>
<feature type="region of interest" description="Disordered" evidence="1">
    <location>
        <begin position="165"/>
        <end position="231"/>
    </location>
</feature>
<feature type="compositionally biased region" description="Polar residues" evidence="1">
    <location>
        <begin position="222"/>
        <end position="231"/>
    </location>
</feature>
<evidence type="ECO:0000313" key="3">
    <source>
        <dbReference type="EMBL" id="CUS15523.1"/>
    </source>
</evidence>
<dbReference type="AlphaFoldDB" id="A0A292Q9W2"/>
<dbReference type="PANTHER" id="PTHR12461:SF101">
    <property type="entry name" value="TRNA WYBUTOSINE-SYNTHESIZING PROTEIN 4"/>
    <property type="match status" value="1"/>
</dbReference>
<sequence length="494" mass="54837">MCFYDHYSPRFRLKLLSPPANSKKLRVGDLYPCGAPTLQLLKTLTTTPHLLQSTVARCTDILRLATDKLHAFPYREVPLCWLRLYTDVSILKGVYLVQKLFSVRDADGVRRADEEIVRTLDMALIMAGAPGNGRREVIEKILAELEGYVEAFLAVHGGEVMEGVEMNGVGGKGKGKGKGKVEKTRANGDREGEAGGEDGEASRRKRRRLTTPPPSLLPQGFRASSTPSPKITHQIPIRPTPPSLGFFQHHLNTANTPLQIQNLLTAWPAATTNPWSSPSYLLSKTHFGTRLVPIELGKSYTVENWSQKIMPFRDFLRTYILSPGADGSSYPGYLAQHSLFSQIPSLREDILTPDYCYTTPPPGPPSVRTHPLEGPIVNAWFGPAGTVSPLHTDPYANVLCQVLGRKYVRLYPPSESEKLFPRGVEGGGVDMSNTSRVDMDAEGGGVEVEEWERFQGARYLEGVLRTGEGLFIPAGWWHYVRSLDTSFSVSFWWN</sequence>
<reference evidence="3" key="1">
    <citation type="submission" date="2015-10" db="EMBL/GenBank/DDBJ databases">
        <authorList>
            <person name="Regsiter A."/>
            <person name="william w."/>
        </authorList>
    </citation>
    <scope>NUCLEOTIDE SEQUENCE</scope>
    <source>
        <strain evidence="3">Montdore</strain>
    </source>
</reference>
<dbReference type="SMART" id="SM00558">
    <property type="entry name" value="JmjC"/>
    <property type="match status" value="1"/>
</dbReference>
<accession>A0A292Q9W2</accession>
<evidence type="ECO:0000313" key="4">
    <source>
        <dbReference type="Proteomes" id="UP001412239"/>
    </source>
</evidence>
<dbReference type="SUPFAM" id="SSF51197">
    <property type="entry name" value="Clavaminate synthase-like"/>
    <property type="match status" value="1"/>
</dbReference>
<dbReference type="EMBL" id="LN890945">
    <property type="protein sequence ID" value="CUS15523.1"/>
    <property type="molecule type" value="Genomic_DNA"/>
</dbReference>
<gene>
    <name evidence="3" type="ORF">GSTUAT00000226001</name>
</gene>
<organism evidence="3 4">
    <name type="scientific">Tuber aestivum</name>
    <name type="common">summer truffle</name>
    <dbReference type="NCBI Taxonomy" id="59557"/>
    <lineage>
        <taxon>Eukaryota</taxon>
        <taxon>Fungi</taxon>
        <taxon>Dikarya</taxon>
        <taxon>Ascomycota</taxon>
        <taxon>Pezizomycotina</taxon>
        <taxon>Pezizomycetes</taxon>
        <taxon>Pezizales</taxon>
        <taxon>Tuberaceae</taxon>
        <taxon>Tuber</taxon>
    </lineage>
</organism>
<dbReference type="PANTHER" id="PTHR12461">
    <property type="entry name" value="HYPOXIA-INDUCIBLE FACTOR 1 ALPHA INHIBITOR-RELATED"/>
    <property type="match status" value="1"/>
</dbReference>